<keyword evidence="3" id="KW-1185">Reference proteome</keyword>
<gene>
    <name evidence="2" type="ORF">Nepgr_005037</name>
</gene>
<evidence type="ECO:0000256" key="1">
    <source>
        <dbReference type="SAM" id="MobiDB-lite"/>
    </source>
</evidence>
<comment type="caution">
    <text evidence="2">The sequence shown here is derived from an EMBL/GenBank/DDBJ whole genome shotgun (WGS) entry which is preliminary data.</text>
</comment>
<dbReference type="Proteomes" id="UP001279734">
    <property type="component" value="Unassembled WGS sequence"/>
</dbReference>
<dbReference type="EMBL" id="BSYO01000004">
    <property type="protein sequence ID" value="GMH03198.1"/>
    <property type="molecule type" value="Genomic_DNA"/>
</dbReference>
<dbReference type="InterPro" id="IPR016972">
    <property type="entry name" value="UCP031279"/>
</dbReference>
<organism evidence="2 3">
    <name type="scientific">Nepenthes gracilis</name>
    <name type="common">Slender pitcher plant</name>
    <dbReference type="NCBI Taxonomy" id="150966"/>
    <lineage>
        <taxon>Eukaryota</taxon>
        <taxon>Viridiplantae</taxon>
        <taxon>Streptophyta</taxon>
        <taxon>Embryophyta</taxon>
        <taxon>Tracheophyta</taxon>
        <taxon>Spermatophyta</taxon>
        <taxon>Magnoliopsida</taxon>
        <taxon>eudicotyledons</taxon>
        <taxon>Gunneridae</taxon>
        <taxon>Pentapetalae</taxon>
        <taxon>Caryophyllales</taxon>
        <taxon>Nepenthaceae</taxon>
        <taxon>Nepenthes</taxon>
    </lineage>
</organism>
<feature type="compositionally biased region" description="Basic and acidic residues" evidence="1">
    <location>
        <begin position="119"/>
        <end position="132"/>
    </location>
</feature>
<dbReference type="PIRSF" id="PIRSF031279">
    <property type="entry name" value="UCP031279"/>
    <property type="match status" value="1"/>
</dbReference>
<evidence type="ECO:0000313" key="3">
    <source>
        <dbReference type="Proteomes" id="UP001279734"/>
    </source>
</evidence>
<evidence type="ECO:0000313" key="2">
    <source>
        <dbReference type="EMBL" id="GMH03198.1"/>
    </source>
</evidence>
<accession>A0AAD3S2G2</accession>
<reference evidence="2" key="1">
    <citation type="submission" date="2023-05" db="EMBL/GenBank/DDBJ databases">
        <title>Nepenthes gracilis genome sequencing.</title>
        <authorList>
            <person name="Fukushima K."/>
        </authorList>
    </citation>
    <scope>NUCLEOTIDE SEQUENCE</scope>
    <source>
        <strain evidence="2">SING2019-196</strain>
    </source>
</reference>
<proteinExistence type="predicted"/>
<dbReference type="PANTHER" id="PTHR33526">
    <property type="entry name" value="OS07G0123800 PROTEIN"/>
    <property type="match status" value="1"/>
</dbReference>
<dbReference type="PANTHER" id="PTHR33526:SF13">
    <property type="entry name" value="TYROSINE-PROTEIN PHOSPHATASE 3-LIKE"/>
    <property type="match status" value="1"/>
</dbReference>
<dbReference type="AlphaFoldDB" id="A0AAD3S2G2"/>
<sequence length="132" mass="14441">MRNGAHQSKFTRIISAPLKIFSKARDFYVETLNGFADRPCYGGMGLGPSFAGDPLPRSFSTNSMRSSENDDIKELMRAASTKALEDRIDLSGCLKPEKRGTVAVGLNGVPRSTSAGMTKIDEDKPCEFEMDE</sequence>
<name>A0AAD3S2G2_NEPGR</name>
<protein>
    <submittedName>
        <fullName evidence="2">Uncharacterized protein</fullName>
    </submittedName>
</protein>
<feature type="region of interest" description="Disordered" evidence="1">
    <location>
        <begin position="105"/>
        <end position="132"/>
    </location>
</feature>